<name>A0ABT5XIE4_9EURY</name>
<feature type="region of interest" description="Disordered" evidence="1">
    <location>
        <begin position="32"/>
        <end position="60"/>
    </location>
</feature>
<evidence type="ECO:0000313" key="3">
    <source>
        <dbReference type="Proteomes" id="UP001215956"/>
    </source>
</evidence>
<accession>A0ABT5XIE4</accession>
<evidence type="ECO:0000313" key="2">
    <source>
        <dbReference type="EMBL" id="MDF0594267.1"/>
    </source>
</evidence>
<feature type="compositionally biased region" description="Polar residues" evidence="1">
    <location>
        <begin position="32"/>
        <end position="42"/>
    </location>
</feature>
<dbReference type="EMBL" id="JARFPL010000058">
    <property type="protein sequence ID" value="MDF0594267.1"/>
    <property type="molecule type" value="Genomic_DNA"/>
</dbReference>
<comment type="caution">
    <text evidence="2">The sequence shown here is derived from an EMBL/GenBank/DDBJ whole genome shotgun (WGS) entry which is preliminary data.</text>
</comment>
<proteinExistence type="predicted"/>
<sequence length="60" mass="6592">MDREIVVLVIATAARVASALCKIEEIALADHSTTADSNNAARTTREISPRTKKTQARRIR</sequence>
<evidence type="ECO:0000256" key="1">
    <source>
        <dbReference type="SAM" id="MobiDB-lite"/>
    </source>
</evidence>
<dbReference type="Proteomes" id="UP001215956">
    <property type="component" value="Unassembled WGS sequence"/>
</dbReference>
<protein>
    <recommendedName>
        <fullName evidence="4">Secreted protein</fullName>
    </recommendedName>
</protein>
<evidence type="ECO:0008006" key="4">
    <source>
        <dbReference type="Google" id="ProtNLM"/>
    </source>
</evidence>
<reference evidence="2 3" key="1">
    <citation type="submission" date="2023-03" db="EMBL/GenBank/DDBJ databases">
        <title>Whole genome sequencing of Methanotrichaceae archaeon M04Ac.</title>
        <authorList>
            <person name="Khomyakova M.A."/>
            <person name="Merkel A.Y."/>
            <person name="Slobodkin A.I."/>
        </authorList>
    </citation>
    <scope>NUCLEOTIDE SEQUENCE [LARGE SCALE GENOMIC DNA]</scope>
    <source>
        <strain evidence="2 3">M04Ac</strain>
    </source>
</reference>
<feature type="compositionally biased region" description="Basic residues" evidence="1">
    <location>
        <begin position="50"/>
        <end position="60"/>
    </location>
</feature>
<gene>
    <name evidence="2" type="ORF">P0O24_11825</name>
</gene>
<dbReference type="RefSeq" id="WP_316969960.1">
    <property type="nucleotide sequence ID" value="NZ_JARFPL010000058.1"/>
</dbReference>
<organism evidence="2 3">
    <name type="scientific">Candidatus Methanocrinis alkalitolerans</name>
    <dbReference type="NCBI Taxonomy" id="3033395"/>
    <lineage>
        <taxon>Archaea</taxon>
        <taxon>Methanobacteriati</taxon>
        <taxon>Methanobacteriota</taxon>
        <taxon>Stenosarchaea group</taxon>
        <taxon>Methanomicrobia</taxon>
        <taxon>Methanotrichales</taxon>
        <taxon>Methanotrichaceae</taxon>
        <taxon>Methanocrinis</taxon>
    </lineage>
</organism>
<keyword evidence="3" id="KW-1185">Reference proteome</keyword>